<name>A0A6N4V862_9MYCO</name>
<organism evidence="2 3">
    <name type="scientific">Mycolicibacterium poriferae</name>
    <dbReference type="NCBI Taxonomy" id="39694"/>
    <lineage>
        <taxon>Bacteria</taxon>
        <taxon>Bacillati</taxon>
        <taxon>Actinomycetota</taxon>
        <taxon>Actinomycetes</taxon>
        <taxon>Mycobacteriales</taxon>
        <taxon>Mycobacteriaceae</taxon>
        <taxon>Mycolicibacterium</taxon>
    </lineage>
</organism>
<keyword evidence="3" id="KW-1185">Reference proteome</keyword>
<dbReference type="AlphaFoldDB" id="A0A6N4V862"/>
<dbReference type="PANTHER" id="PTHR35585">
    <property type="entry name" value="HHE DOMAIN PROTEIN (AFU_ORTHOLOGUE AFUA_4G00730)"/>
    <property type="match status" value="1"/>
</dbReference>
<sequence length="181" mass="20439">MDAIELLSHDHRMVEQLFRDYAASASDSQRTGVVDIMIRELSKHAALEELMVYPLAKQVMPDQSAAVDERLNLHIDVKHTLVELDRARNDRDRTDELMSDLRSEVEEHIRADEDELLPLLRDAVDQEALDDLGQALDEDKKIAPTRAHPAAPDEPPLLALAAPVAALYDRLRDRLQGRPPT</sequence>
<dbReference type="InterPro" id="IPR012312">
    <property type="entry name" value="Hemerythrin-like"/>
</dbReference>
<evidence type="ECO:0000313" key="3">
    <source>
        <dbReference type="Proteomes" id="UP000466785"/>
    </source>
</evidence>
<dbReference type="Pfam" id="PF01814">
    <property type="entry name" value="Hemerythrin"/>
    <property type="match status" value="1"/>
</dbReference>
<dbReference type="Proteomes" id="UP000466785">
    <property type="component" value="Chromosome"/>
</dbReference>
<protein>
    <submittedName>
        <fullName evidence="2">Hemerythrin</fullName>
    </submittedName>
</protein>
<gene>
    <name evidence="2" type="ORF">MPOR_28220</name>
</gene>
<evidence type="ECO:0000313" key="2">
    <source>
        <dbReference type="EMBL" id="BBX51796.1"/>
    </source>
</evidence>
<accession>A0A6N4V862</accession>
<dbReference type="KEGG" id="mpof:MPOR_28220"/>
<dbReference type="PANTHER" id="PTHR35585:SF1">
    <property type="entry name" value="HHE DOMAIN PROTEIN (AFU_ORTHOLOGUE AFUA_4G00730)"/>
    <property type="match status" value="1"/>
</dbReference>
<dbReference type="EMBL" id="AP022570">
    <property type="protein sequence ID" value="BBX51796.1"/>
    <property type="molecule type" value="Genomic_DNA"/>
</dbReference>
<reference evidence="2 3" key="1">
    <citation type="journal article" date="2019" name="Emerg. Microbes Infect.">
        <title>Comprehensive subspecies identification of 175 nontuberculous mycobacteria species based on 7547 genomic profiles.</title>
        <authorList>
            <person name="Matsumoto Y."/>
            <person name="Kinjo T."/>
            <person name="Motooka D."/>
            <person name="Nabeya D."/>
            <person name="Jung N."/>
            <person name="Uechi K."/>
            <person name="Horii T."/>
            <person name="Iida T."/>
            <person name="Fujita J."/>
            <person name="Nakamura S."/>
        </authorList>
    </citation>
    <scope>NUCLEOTIDE SEQUENCE [LARGE SCALE GENOMIC DNA]</scope>
    <source>
        <strain evidence="2 3">JCM 12603</strain>
    </source>
</reference>
<feature type="domain" description="Hemerythrin-like" evidence="1">
    <location>
        <begin position="3"/>
        <end position="120"/>
    </location>
</feature>
<dbReference type="RefSeq" id="WP_163674592.1">
    <property type="nucleotide sequence ID" value="NZ_AP022570.1"/>
</dbReference>
<evidence type="ECO:0000259" key="1">
    <source>
        <dbReference type="Pfam" id="PF01814"/>
    </source>
</evidence>
<dbReference type="Gene3D" id="1.20.120.520">
    <property type="entry name" value="nmb1532 protein domain like"/>
    <property type="match status" value="1"/>
</dbReference>
<proteinExistence type="predicted"/>